<accession>A0A3A1V633</accession>
<proteinExistence type="predicted"/>
<gene>
    <name evidence="1" type="ORF">D3P08_07595</name>
</gene>
<sequence length="135" mass="14823">MGRHAWKWLGIGCALAFLVLFGLEMSTTGIERIYGPIEGEYAEGSNGIASAVNERYESETDKRIAELERELEEVRRLANGDGYMDEKGYPRLPGVPYEDEEPAVNKLADSTSGMLQSASSAGIRFVVSLFDGLLN</sequence>
<keyword evidence="2" id="KW-1185">Reference proteome</keyword>
<reference evidence="1 2" key="1">
    <citation type="submission" date="2018-09" db="EMBL/GenBank/DDBJ databases">
        <title>Paenibacillus aracenensis nov. sp. isolated from a cave in southern Spain.</title>
        <authorList>
            <person name="Jurado V."/>
            <person name="Gutierrez-Patricio S."/>
            <person name="Gonzalez-Pimentel J.L."/>
            <person name="Miller A.Z."/>
            <person name="Laiz L."/>
            <person name="Saiz-Jimenez C."/>
        </authorList>
    </citation>
    <scope>NUCLEOTIDE SEQUENCE [LARGE SCALE GENOMIC DNA]</scope>
    <source>
        <strain evidence="1 2">DSM 22867</strain>
    </source>
</reference>
<dbReference type="OrthoDB" id="2660342at2"/>
<organism evidence="1 2">
    <name type="scientific">Paenibacillus nanensis</name>
    <dbReference type="NCBI Taxonomy" id="393251"/>
    <lineage>
        <taxon>Bacteria</taxon>
        <taxon>Bacillati</taxon>
        <taxon>Bacillota</taxon>
        <taxon>Bacilli</taxon>
        <taxon>Bacillales</taxon>
        <taxon>Paenibacillaceae</taxon>
        <taxon>Paenibacillus</taxon>
    </lineage>
</organism>
<dbReference type="EMBL" id="QXQA01000003">
    <property type="protein sequence ID" value="RIX54103.1"/>
    <property type="molecule type" value="Genomic_DNA"/>
</dbReference>
<dbReference type="AlphaFoldDB" id="A0A3A1V633"/>
<dbReference type="Proteomes" id="UP000266482">
    <property type="component" value="Unassembled WGS sequence"/>
</dbReference>
<name>A0A3A1V633_9BACL</name>
<dbReference type="RefSeq" id="WP_119598894.1">
    <property type="nucleotide sequence ID" value="NZ_QXQA01000003.1"/>
</dbReference>
<comment type="caution">
    <text evidence="1">The sequence shown here is derived from an EMBL/GenBank/DDBJ whole genome shotgun (WGS) entry which is preliminary data.</text>
</comment>
<evidence type="ECO:0000313" key="1">
    <source>
        <dbReference type="EMBL" id="RIX54103.1"/>
    </source>
</evidence>
<evidence type="ECO:0000313" key="2">
    <source>
        <dbReference type="Proteomes" id="UP000266482"/>
    </source>
</evidence>
<protein>
    <submittedName>
        <fullName evidence="1">Uncharacterized protein</fullName>
    </submittedName>
</protein>